<accession>A0A423XC29</accession>
<dbReference type="EMBL" id="LKEB01000019">
    <property type="protein sequence ID" value="ROW13552.1"/>
    <property type="molecule type" value="Genomic_DNA"/>
</dbReference>
<name>A0A423XC29_9PEZI</name>
<feature type="transmembrane region" description="Helical" evidence="1">
    <location>
        <begin position="6"/>
        <end position="27"/>
    </location>
</feature>
<proteinExistence type="predicted"/>
<dbReference type="InParanoid" id="A0A423XC29"/>
<dbReference type="OrthoDB" id="2590756at2759"/>
<evidence type="ECO:0000313" key="2">
    <source>
        <dbReference type="EMBL" id="ROW13552.1"/>
    </source>
</evidence>
<keyword evidence="1" id="KW-0812">Transmembrane</keyword>
<protein>
    <recommendedName>
        <fullName evidence="4">EXPERA domain-containing protein</fullName>
    </recommendedName>
</protein>
<keyword evidence="1" id="KW-1133">Transmembrane helix</keyword>
<keyword evidence="3" id="KW-1185">Reference proteome</keyword>
<comment type="caution">
    <text evidence="2">The sequence shown here is derived from an EMBL/GenBank/DDBJ whole genome shotgun (WGS) entry which is preliminary data.</text>
</comment>
<sequence length="115" mass="12628">MHFANLALLLHLLVEVPASVSFLLAAPRQLRKHNPSPEAVLICQSYGGLLLSTNVLCFLFLVYRGGDFDDATAILAASLAVYHVFPIWRAWVRIRSQGGWPGRGWAQQAETLGGI</sequence>
<feature type="transmembrane region" description="Helical" evidence="1">
    <location>
        <begin position="73"/>
        <end position="92"/>
    </location>
</feature>
<evidence type="ECO:0000313" key="3">
    <source>
        <dbReference type="Proteomes" id="UP000285146"/>
    </source>
</evidence>
<evidence type="ECO:0008006" key="4">
    <source>
        <dbReference type="Google" id="ProtNLM"/>
    </source>
</evidence>
<feature type="transmembrane region" description="Helical" evidence="1">
    <location>
        <begin position="39"/>
        <end position="61"/>
    </location>
</feature>
<organism evidence="2 3">
    <name type="scientific">Cytospora leucostoma</name>
    <dbReference type="NCBI Taxonomy" id="1230097"/>
    <lineage>
        <taxon>Eukaryota</taxon>
        <taxon>Fungi</taxon>
        <taxon>Dikarya</taxon>
        <taxon>Ascomycota</taxon>
        <taxon>Pezizomycotina</taxon>
        <taxon>Sordariomycetes</taxon>
        <taxon>Sordariomycetidae</taxon>
        <taxon>Diaporthales</taxon>
        <taxon>Cytosporaceae</taxon>
        <taxon>Cytospora</taxon>
    </lineage>
</organism>
<reference evidence="2 3" key="1">
    <citation type="submission" date="2015-09" db="EMBL/GenBank/DDBJ databases">
        <title>Host preference determinants of Valsa canker pathogens revealed by comparative genomics.</title>
        <authorList>
            <person name="Yin Z."/>
            <person name="Huang L."/>
        </authorList>
    </citation>
    <scope>NUCLEOTIDE SEQUENCE [LARGE SCALE GENOMIC DNA]</scope>
    <source>
        <strain evidence="2 3">SXYLt</strain>
    </source>
</reference>
<gene>
    <name evidence="2" type="ORF">VPNG_04370</name>
</gene>
<dbReference type="AlphaFoldDB" id="A0A423XC29"/>
<dbReference type="Proteomes" id="UP000285146">
    <property type="component" value="Unassembled WGS sequence"/>
</dbReference>
<keyword evidence="1" id="KW-0472">Membrane</keyword>
<evidence type="ECO:0000256" key="1">
    <source>
        <dbReference type="SAM" id="Phobius"/>
    </source>
</evidence>